<evidence type="ECO:0000313" key="5">
    <source>
        <dbReference type="Proteomes" id="UP001249945"/>
    </source>
</evidence>
<evidence type="ECO:0000313" key="4">
    <source>
        <dbReference type="EMBL" id="MDT1974957.1"/>
    </source>
</evidence>
<name>A0AAW8RD78_CARDV</name>
<dbReference type="EMBL" id="JALRMR010000014">
    <property type="protein sequence ID" value="MDT1974957.1"/>
    <property type="molecule type" value="Genomic_DNA"/>
</dbReference>
<keyword evidence="2" id="KW-1133">Transmembrane helix</keyword>
<dbReference type="GO" id="GO:0008237">
    <property type="term" value="F:metallopeptidase activity"/>
    <property type="evidence" value="ECO:0007669"/>
    <property type="project" value="UniProtKB-KW"/>
</dbReference>
<evidence type="ECO:0000256" key="2">
    <source>
        <dbReference type="SAM" id="Phobius"/>
    </source>
</evidence>
<sequence>MNYIFIGVACLYVGAVIFSILRSISGSQDPNINETTNRIVKIPLWSLLPLVIGPIVEEILFRKILLKKLIVRMDTLWSVLLSSFLFSILHLDVFFLPYFFNSVIYSILYLKTNDLKVPILAHIIYNLTALSLVFL</sequence>
<protein>
    <submittedName>
        <fullName evidence="4">CPBP family intramembrane metalloprotease</fullName>
    </submittedName>
</protein>
<dbReference type="PANTHER" id="PTHR36435">
    <property type="entry name" value="SLR1288 PROTEIN"/>
    <property type="match status" value="1"/>
</dbReference>
<evidence type="ECO:0000256" key="1">
    <source>
        <dbReference type="ARBA" id="ARBA00009067"/>
    </source>
</evidence>
<reference evidence="4" key="1">
    <citation type="submission" date="2022-04" db="EMBL/GenBank/DDBJ databases">
        <title>Draft genome sequences of lactic acid bacteria (LAB) strains involved in meat spoilage.</title>
        <authorList>
            <person name="Palevich N."/>
        </authorList>
    </citation>
    <scope>NUCLEOTIDE SEQUENCE</scope>
    <source>
        <strain evidence="4">9-14</strain>
    </source>
</reference>
<dbReference type="RefSeq" id="WP_311780778.1">
    <property type="nucleotide sequence ID" value="NZ_JALRMQ010000008.1"/>
</dbReference>
<dbReference type="GO" id="GO:0080120">
    <property type="term" value="P:CAAX-box protein maturation"/>
    <property type="evidence" value="ECO:0007669"/>
    <property type="project" value="UniProtKB-ARBA"/>
</dbReference>
<feature type="transmembrane region" description="Helical" evidence="2">
    <location>
        <begin position="77"/>
        <end position="100"/>
    </location>
</feature>
<keyword evidence="2" id="KW-0472">Membrane</keyword>
<keyword evidence="4" id="KW-0482">Metalloprotease</keyword>
<comment type="similarity">
    <text evidence="1">Belongs to the UPF0177 family.</text>
</comment>
<dbReference type="InterPro" id="IPR052710">
    <property type="entry name" value="CAAX_protease"/>
</dbReference>
<keyword evidence="2" id="KW-0812">Transmembrane</keyword>
<dbReference type="PANTHER" id="PTHR36435:SF1">
    <property type="entry name" value="CAAX AMINO TERMINAL PROTEASE FAMILY PROTEIN"/>
    <property type="match status" value="1"/>
</dbReference>
<dbReference type="Pfam" id="PF02517">
    <property type="entry name" value="Rce1-like"/>
    <property type="match status" value="1"/>
</dbReference>
<keyword evidence="4" id="KW-0645">Protease</keyword>
<feature type="transmembrane region" description="Helical" evidence="2">
    <location>
        <begin position="5"/>
        <end position="24"/>
    </location>
</feature>
<accession>A0AAW8RD78</accession>
<comment type="caution">
    <text evidence="4">The sequence shown here is derived from an EMBL/GenBank/DDBJ whole genome shotgun (WGS) entry which is preliminary data.</text>
</comment>
<feature type="transmembrane region" description="Helical" evidence="2">
    <location>
        <begin position="115"/>
        <end position="134"/>
    </location>
</feature>
<keyword evidence="4" id="KW-0378">Hydrolase</keyword>
<feature type="transmembrane region" description="Helical" evidence="2">
    <location>
        <begin position="44"/>
        <end position="65"/>
    </location>
</feature>
<gene>
    <name evidence="4" type="ORF">MX635_11180</name>
</gene>
<dbReference type="GO" id="GO:0004175">
    <property type="term" value="F:endopeptidase activity"/>
    <property type="evidence" value="ECO:0007669"/>
    <property type="project" value="UniProtKB-ARBA"/>
</dbReference>
<dbReference type="InterPro" id="IPR003675">
    <property type="entry name" value="Rce1/LyrA-like_dom"/>
</dbReference>
<dbReference type="Proteomes" id="UP001249945">
    <property type="component" value="Unassembled WGS sequence"/>
</dbReference>
<organism evidence="4 5">
    <name type="scientific">Carnobacterium divergens</name>
    <name type="common">Lactobacillus divergens</name>
    <dbReference type="NCBI Taxonomy" id="2748"/>
    <lineage>
        <taxon>Bacteria</taxon>
        <taxon>Bacillati</taxon>
        <taxon>Bacillota</taxon>
        <taxon>Bacilli</taxon>
        <taxon>Lactobacillales</taxon>
        <taxon>Carnobacteriaceae</taxon>
        <taxon>Carnobacterium</taxon>
    </lineage>
</organism>
<feature type="domain" description="CAAX prenyl protease 2/Lysostaphin resistance protein A-like" evidence="3">
    <location>
        <begin position="43"/>
        <end position="127"/>
    </location>
</feature>
<evidence type="ECO:0000259" key="3">
    <source>
        <dbReference type="Pfam" id="PF02517"/>
    </source>
</evidence>
<proteinExistence type="inferred from homology"/>
<dbReference type="AlphaFoldDB" id="A0AAW8RD78"/>